<accession>A0A8S1V190</accession>
<dbReference type="Proteomes" id="UP000683925">
    <property type="component" value="Unassembled WGS sequence"/>
</dbReference>
<reference evidence="1" key="1">
    <citation type="submission" date="2021-01" db="EMBL/GenBank/DDBJ databases">
        <authorList>
            <consortium name="Genoscope - CEA"/>
            <person name="William W."/>
        </authorList>
    </citation>
    <scope>NUCLEOTIDE SEQUENCE</scope>
</reference>
<protein>
    <submittedName>
        <fullName evidence="1">Uncharacterized protein</fullName>
    </submittedName>
</protein>
<dbReference type="AlphaFoldDB" id="A0A8S1V190"/>
<evidence type="ECO:0000313" key="1">
    <source>
        <dbReference type="EMBL" id="CAD8169712.1"/>
    </source>
</evidence>
<keyword evidence="2" id="KW-1185">Reference proteome</keyword>
<dbReference type="EMBL" id="CAJJDP010000054">
    <property type="protein sequence ID" value="CAD8169712.1"/>
    <property type="molecule type" value="Genomic_DNA"/>
</dbReference>
<evidence type="ECO:0000313" key="2">
    <source>
        <dbReference type="Proteomes" id="UP000683925"/>
    </source>
</evidence>
<organism evidence="1 2">
    <name type="scientific">Paramecium octaurelia</name>
    <dbReference type="NCBI Taxonomy" id="43137"/>
    <lineage>
        <taxon>Eukaryota</taxon>
        <taxon>Sar</taxon>
        <taxon>Alveolata</taxon>
        <taxon>Ciliophora</taxon>
        <taxon>Intramacronucleata</taxon>
        <taxon>Oligohymenophorea</taxon>
        <taxon>Peniculida</taxon>
        <taxon>Parameciidae</taxon>
        <taxon>Paramecium</taxon>
    </lineage>
</organism>
<proteinExistence type="predicted"/>
<comment type="caution">
    <text evidence="1">The sequence shown here is derived from an EMBL/GenBank/DDBJ whole genome shotgun (WGS) entry which is preliminary data.</text>
</comment>
<gene>
    <name evidence="1" type="ORF">POCTA_138.1.T0540086</name>
</gene>
<sequence length="102" mass="12147">MGPIQFLMILQNSNFKQIFPSIPFHQEFRPTAAHLQVDRTVIEFALSQYCKKKLLKQQEVFVKEFNTHAQILNLIKDTKAQKRFDNKQTLFVDFKCLKQYQP</sequence>
<name>A0A8S1V190_PAROT</name>